<feature type="compositionally biased region" description="Basic and acidic residues" evidence="1">
    <location>
        <begin position="170"/>
        <end position="190"/>
    </location>
</feature>
<evidence type="ECO:0000313" key="2">
    <source>
        <dbReference type="EMBL" id="KAJ0969970.1"/>
    </source>
</evidence>
<dbReference type="Proteomes" id="UP001085076">
    <property type="component" value="Miscellaneous, Linkage group lg06"/>
</dbReference>
<comment type="caution">
    <text evidence="2">The sequence shown here is derived from an EMBL/GenBank/DDBJ whole genome shotgun (WGS) entry which is preliminary data.</text>
</comment>
<reference evidence="2" key="1">
    <citation type="submission" date="2021-03" db="EMBL/GenBank/DDBJ databases">
        <authorList>
            <person name="Li Z."/>
            <person name="Yang C."/>
        </authorList>
    </citation>
    <scope>NUCLEOTIDE SEQUENCE</scope>
    <source>
        <strain evidence="2">Dzin_1.0</strain>
        <tissue evidence="2">Leaf</tissue>
    </source>
</reference>
<feature type="region of interest" description="Disordered" evidence="1">
    <location>
        <begin position="220"/>
        <end position="246"/>
    </location>
</feature>
<keyword evidence="3" id="KW-1185">Reference proteome</keyword>
<organism evidence="2 3">
    <name type="scientific">Dioscorea zingiberensis</name>
    <dbReference type="NCBI Taxonomy" id="325984"/>
    <lineage>
        <taxon>Eukaryota</taxon>
        <taxon>Viridiplantae</taxon>
        <taxon>Streptophyta</taxon>
        <taxon>Embryophyta</taxon>
        <taxon>Tracheophyta</taxon>
        <taxon>Spermatophyta</taxon>
        <taxon>Magnoliopsida</taxon>
        <taxon>Liliopsida</taxon>
        <taxon>Dioscoreales</taxon>
        <taxon>Dioscoreaceae</taxon>
        <taxon>Dioscorea</taxon>
    </lineage>
</organism>
<feature type="region of interest" description="Disordered" evidence="1">
    <location>
        <begin position="1"/>
        <end position="33"/>
    </location>
</feature>
<feature type="region of interest" description="Disordered" evidence="1">
    <location>
        <begin position="147"/>
        <end position="207"/>
    </location>
</feature>
<gene>
    <name evidence="2" type="ORF">J5N97_022847</name>
</gene>
<protein>
    <submittedName>
        <fullName evidence="2">Uncharacterized protein</fullName>
    </submittedName>
</protein>
<dbReference type="EMBL" id="JAGGNH010000006">
    <property type="protein sequence ID" value="KAJ0969970.1"/>
    <property type="molecule type" value="Genomic_DNA"/>
</dbReference>
<feature type="compositionally biased region" description="Polar residues" evidence="1">
    <location>
        <begin position="12"/>
        <end position="33"/>
    </location>
</feature>
<accession>A0A9D5CCT0</accession>
<feature type="compositionally biased region" description="Polar residues" evidence="1">
    <location>
        <begin position="361"/>
        <end position="384"/>
    </location>
</feature>
<feature type="region of interest" description="Disordered" evidence="1">
    <location>
        <begin position="349"/>
        <end position="385"/>
    </location>
</feature>
<proteinExistence type="predicted"/>
<dbReference type="OrthoDB" id="668540at2759"/>
<feature type="region of interest" description="Disordered" evidence="1">
    <location>
        <begin position="277"/>
        <end position="317"/>
    </location>
</feature>
<reference evidence="2" key="2">
    <citation type="journal article" date="2022" name="Hortic Res">
        <title>The genome of Dioscorea zingiberensis sheds light on the biosynthesis, origin and evolution of the medicinally important diosgenin saponins.</title>
        <authorList>
            <person name="Li Y."/>
            <person name="Tan C."/>
            <person name="Li Z."/>
            <person name="Guo J."/>
            <person name="Li S."/>
            <person name="Chen X."/>
            <person name="Wang C."/>
            <person name="Dai X."/>
            <person name="Yang H."/>
            <person name="Song W."/>
            <person name="Hou L."/>
            <person name="Xu J."/>
            <person name="Tong Z."/>
            <person name="Xu A."/>
            <person name="Yuan X."/>
            <person name="Wang W."/>
            <person name="Yang Q."/>
            <person name="Chen L."/>
            <person name="Sun Z."/>
            <person name="Wang K."/>
            <person name="Pan B."/>
            <person name="Chen J."/>
            <person name="Bao Y."/>
            <person name="Liu F."/>
            <person name="Qi X."/>
            <person name="Gang D.R."/>
            <person name="Wen J."/>
            <person name="Li J."/>
        </authorList>
    </citation>
    <scope>NUCLEOTIDE SEQUENCE</scope>
    <source>
        <strain evidence="2">Dzin_1.0</strain>
    </source>
</reference>
<sequence>MATKSPVRLIGSSGSRNWPMNQDSSTFPSSTSNVTSQELGLLLNGDKFQGSKKFTVPSRSGSAPPSVDGSLASLRNLISQQNAGCDRSLENLSNAVESFESEEQLIADPAYLAYYSSNVNLNPRLPPPLISPETRRLVHHIGGYGENWRTLSNDDSNKGPLFSSRPTLSTHKEEPEDDSSPKQESSDCTERNSGFASARFTSPSKGRHKSLVDLIQEDFPRTPSPVFHNQSRSSNHGSAEGADPEISVNSLHDSSIKMAKLAERKIAVGIHARTTIPGSHSVDPVSNADHSAASMTGPASGYRSASPHSSIKGDLSSGNVNLENDDLVVNVPGSDIGSLESELKNLRMSNDGRRSQHTRQHPQQNGSHPRASLSQGQVSQSQMVLQGMRRSHNPVDPFLHGQTKLPSVEAQPVIQPSDLTPPLYATAAAYRSPFYSNLQPSSLFAPQYNIGGYALTTPVMQTIL</sequence>
<dbReference type="AlphaFoldDB" id="A0A9D5CCT0"/>
<name>A0A9D5CCT0_9LILI</name>
<feature type="compositionally biased region" description="Polar residues" evidence="1">
    <location>
        <begin position="227"/>
        <end position="237"/>
    </location>
</feature>
<evidence type="ECO:0000256" key="1">
    <source>
        <dbReference type="SAM" id="MobiDB-lite"/>
    </source>
</evidence>
<feature type="compositionally biased region" description="Polar residues" evidence="1">
    <location>
        <begin position="191"/>
        <end position="204"/>
    </location>
</feature>
<evidence type="ECO:0000313" key="3">
    <source>
        <dbReference type="Proteomes" id="UP001085076"/>
    </source>
</evidence>